<sequence length="1825" mass="208450">MEQGGKSLPPGALEGLSPSIALYRRMKGISPTSHDEFMAHLSERLSSRIGKSPLPRHRYTSDDGESQSMDDHTTPGPTYSRVTPPPRERHMQTPEKPSVHYTGITQFTPPKNDGTHIHSNRGSTMTPTKSHFNPPFMKHLMSSCSSLRFNSSSLVTYPYLYCNNTFVKMKLEDVFDPRVGRKRVKADYVKPVDKRGKERPIEPKRRTRQQGHDKYDLWEDVNEDYSLSLLQAHYDYASDPYKRRYESNIKERRRLLRTDSSDFKEPTLSALRKLVKSSRPSYKKKEVSVSYEDEKDNDILYALELASPTIPAAGDITPMYRKLCSLSEEDKASIQHLNDKRRLVDSEMMTETLDLLKVVALLKQLVRGAEVNGTTRRSLLTLFKDLDTLTEMEHIIETLLKETEDTIIMLQYSKFLLNGNMSQQESLVSAQIASDVADAEFDMAISDDNPSKRERNMTSTPSSNYLRDDFTPTSGRDLVAASPCLSFVSGLNCIKGVCSTSVESFNASKPTDCLSAAGCYLWDPELLSRENNNEVYTTKTVEHNVNVERDSKAETLEEEVKGESDAESDETEDYVLGRTGAWTDDSAFSQTIMEQNCKRNYDAIKPFLKDLCDLALAEVLIPKPEWKGVNEYRCINDSCCQRCCTCADGSTNAEMLLNTPSQNWSEENIDTKFELETAVAMIDLHKTLLGKCICICRCGTHMNAMDQVVRDHTAHKTIMNGGIIWHDVEPSEQLNDSQGHRIINDVVFQERITLRIKSDCLPAGWRERAPFICKLNIQFVDEDDRCIEDCSTEATGIGDANNIKGEHDIECNHAVDIMNYSNLNEGYMTDGSDMDVVDEQVVYVPPPASHSALPRGADTASKVLVPEFKTLVDFTMWDALHILTQEQTELHNLKGEGLEYFDPLETSTKNIPVETLRLTFNSLVSETTDEAYVDIALYLPYVPSTNLPWKFESITPIDIMDKSAYLGPEVVADSIENVVAKCNEDGVIPNKPESRDDNAVDAMLQHPLPGRQTYSNAANGIKTDDSSDNSISMDEYSSYGDISFGDDTTSYADDAFSFARDSVFDEKEPTKDELVCNAIFKDMVILPEDTQHVLAFLREHILMRNEILYKEAEACRAYIQMWQTHLRRLKSRAPQVDIFAWGILPVRAMDLPDMFIPLPAGYKQNDINWPYTSNNVISPFRIDSFGLWDLDGKVQVFNTMRHRSQEDVEEDSPSADQLYTARKLISARRRGPGDSENAEPQDDEANRATVWLAPNYSNLTGPGIRWTYSCMNSVDEPMRCIPDFNAVPIYRIMRSPEFGVYKLDNCLTYERRNALRPDEVIQEDVMTRMTNMWTKNECRIFIEKYLMYPKNFSKIAQFIETKRCGDCVDFYYRFKYRLKLKERLMDLKEKPRNKNEMSRFLRRDMHVIQALDSLFDDCHTEKMEAVCSQNSISLGGVSEYLLRAGGLDTGRKYEIALTQHRGNWSPLDEDINLVLDNLNEGYFIPTKFRCMVTRKNIEVPLSLAADSDEITIKRGCFVINGNRDFNKLEQLRSLISAIKTEHVLSLKPVYCRRITGRSVLEALYDKPVEQIIIMNPPPTDVNYEMEKRATKRDSVDNHLDVTYNDAMLDTPTSRLQGGNSMRTRVNNLKVQPTVDSARAKHSQRRNVRNPIANSDYIDPVSEFSFSHAKLPKRSKKNPKLAKKHPEERLSFLEEEDVIPSGSNFHVVVPVMSRTRRKRIPTYKADHVDNSEIHVKPKKNKQRKRPPVVRSLPPPDAPLESPRSMVEWNDEEISEFVRLFRIYGEDWDIIEKHMSPYGKSRDDIISYYVMRLTNNVLKRSAEEEEV</sequence>
<dbReference type="Pfam" id="PF00249">
    <property type="entry name" value="Myb_DNA-binding"/>
    <property type="match status" value="1"/>
</dbReference>
<dbReference type="Gene3D" id="1.10.10.60">
    <property type="entry name" value="Homeodomain-like"/>
    <property type="match status" value="2"/>
</dbReference>
<dbReference type="SMART" id="SM00717">
    <property type="entry name" value="SANT"/>
    <property type="match status" value="2"/>
</dbReference>
<accession>A0AAD8LPH5</accession>
<reference evidence="3" key="1">
    <citation type="submission" date="2023-08" db="EMBL/GenBank/DDBJ databases">
        <title>Draft sequence of the Babesia gibsoni genome.</title>
        <authorList>
            <person name="Yamagishi J.Y."/>
            <person name="Xuan X.X."/>
        </authorList>
    </citation>
    <scope>NUCLEOTIDE SEQUENCE</scope>
    <source>
        <strain evidence="3">Azabu</strain>
    </source>
</reference>
<dbReference type="InterPro" id="IPR001005">
    <property type="entry name" value="SANT/Myb"/>
</dbReference>
<keyword evidence="4" id="KW-1185">Reference proteome</keyword>
<evidence type="ECO:0000313" key="4">
    <source>
        <dbReference type="Proteomes" id="UP001230268"/>
    </source>
</evidence>
<dbReference type="PANTHER" id="PTHR47340:SF1">
    <property type="entry name" value="DUPLICATED HOMEODOMAIN-LIKE SUPERFAMILY PROTEIN"/>
    <property type="match status" value="1"/>
</dbReference>
<feature type="region of interest" description="Disordered" evidence="1">
    <location>
        <begin position="44"/>
        <end position="128"/>
    </location>
</feature>
<feature type="compositionally biased region" description="Basic and acidic residues" evidence="1">
    <location>
        <begin position="1723"/>
        <end position="1734"/>
    </location>
</feature>
<dbReference type="PANTHER" id="PTHR47340">
    <property type="entry name" value="DUPLICATED HOMEODOMAIN-LIKE SUPERFAMILY PROTEIN"/>
    <property type="match status" value="1"/>
</dbReference>
<organism evidence="3 4">
    <name type="scientific">Babesia gibsoni</name>
    <dbReference type="NCBI Taxonomy" id="33632"/>
    <lineage>
        <taxon>Eukaryota</taxon>
        <taxon>Sar</taxon>
        <taxon>Alveolata</taxon>
        <taxon>Apicomplexa</taxon>
        <taxon>Aconoidasida</taxon>
        <taxon>Piroplasmida</taxon>
        <taxon>Babesiidae</taxon>
        <taxon>Babesia</taxon>
    </lineage>
</organism>
<dbReference type="EMBL" id="JAVEPI010000003">
    <property type="protein sequence ID" value="KAK1442511.1"/>
    <property type="molecule type" value="Genomic_DNA"/>
</dbReference>
<comment type="caution">
    <text evidence="3">The sequence shown here is derived from an EMBL/GenBank/DDBJ whole genome shotgun (WGS) entry which is preliminary data.</text>
</comment>
<feature type="domain" description="SANT" evidence="2">
    <location>
        <begin position="1762"/>
        <end position="1815"/>
    </location>
</feature>
<proteinExistence type="predicted"/>
<protein>
    <recommendedName>
        <fullName evidence="2">SANT domain-containing protein</fullName>
    </recommendedName>
</protein>
<feature type="region of interest" description="Disordered" evidence="1">
    <location>
        <begin position="1723"/>
        <end position="1761"/>
    </location>
</feature>
<gene>
    <name evidence="3" type="ORF">BgAZ_300290</name>
</gene>
<name>A0AAD8LPH5_BABGI</name>
<feature type="region of interest" description="Disordered" evidence="1">
    <location>
        <begin position="1226"/>
        <end position="1246"/>
    </location>
</feature>
<dbReference type="Proteomes" id="UP001230268">
    <property type="component" value="Unassembled WGS sequence"/>
</dbReference>
<feature type="region of interest" description="Disordered" evidence="1">
    <location>
        <begin position="446"/>
        <end position="469"/>
    </location>
</feature>
<evidence type="ECO:0000259" key="2">
    <source>
        <dbReference type="PROSITE" id="PS51293"/>
    </source>
</evidence>
<evidence type="ECO:0000313" key="3">
    <source>
        <dbReference type="EMBL" id="KAK1442511.1"/>
    </source>
</evidence>
<dbReference type="InterPro" id="IPR017884">
    <property type="entry name" value="SANT_dom"/>
</dbReference>
<dbReference type="InterPro" id="IPR009057">
    <property type="entry name" value="Homeodomain-like_sf"/>
</dbReference>
<feature type="compositionally biased region" description="Basic residues" evidence="1">
    <location>
        <begin position="1735"/>
        <end position="1746"/>
    </location>
</feature>
<feature type="domain" description="SANT" evidence="2">
    <location>
        <begin position="1328"/>
        <end position="1379"/>
    </location>
</feature>
<dbReference type="SUPFAM" id="SSF46689">
    <property type="entry name" value="Homeodomain-like"/>
    <property type="match status" value="2"/>
</dbReference>
<dbReference type="PROSITE" id="PS51293">
    <property type="entry name" value="SANT"/>
    <property type="match status" value="2"/>
</dbReference>
<evidence type="ECO:0000256" key="1">
    <source>
        <dbReference type="SAM" id="MobiDB-lite"/>
    </source>
</evidence>
<dbReference type="CDD" id="cd00167">
    <property type="entry name" value="SANT"/>
    <property type="match status" value="1"/>
</dbReference>